<dbReference type="PIRSF" id="PIRSF000294">
    <property type="entry name" value="Cytochrome-c_peroxidase"/>
    <property type="match status" value="1"/>
</dbReference>
<dbReference type="Gene3D" id="1.10.760.10">
    <property type="entry name" value="Cytochrome c-like domain"/>
    <property type="match status" value="2"/>
</dbReference>
<keyword evidence="6 10" id="KW-0560">Oxidoreductase</keyword>
<dbReference type="PROSITE" id="PS51007">
    <property type="entry name" value="CYTC"/>
    <property type="match status" value="2"/>
</dbReference>
<sequence length="340" mass="37594">MRTTVERLTIGVIATCALILLAFAGYRSGAADDLTDVPGADINEPILPIAAITGLDGRKVELGAQLFSDKLLSSRRMFSCLSCHDLSMGGTVRSPRTTGYNGRMHRFNAPSIFNVGLNYRLGWRGNFTSLEAQNEAVLLDRNLMAITWPELISRLRAHTDYADAFRRAYQRSIRREDVLDALATYERSLVTPDAPFDRYLRGDGKALMQNAKNGFRLFKTLGCASCHQGMNVGGNVFQKFGIFQDTVSDRKTMDEGDLGRWTITHDEADIGVFRVPSLRNVALTAPYFHDGRVASLYDAVKLMGRMQLGQDVSDPDAADIVEFLKSLTGKFDGHALEPAD</sequence>
<evidence type="ECO:0000256" key="7">
    <source>
        <dbReference type="ARBA" id="ARBA00023004"/>
    </source>
</evidence>
<evidence type="ECO:0000313" key="11">
    <source>
        <dbReference type="Proteomes" id="UP000620262"/>
    </source>
</evidence>
<proteinExistence type="predicted"/>
<evidence type="ECO:0000313" key="10">
    <source>
        <dbReference type="EMBL" id="MBE1508627.1"/>
    </source>
</evidence>
<evidence type="ECO:0000256" key="4">
    <source>
        <dbReference type="ARBA" id="ARBA00022729"/>
    </source>
</evidence>
<keyword evidence="3 8" id="KW-0479">Metal-binding</keyword>
<dbReference type="GO" id="GO:0004130">
    <property type="term" value="F:cytochrome-c peroxidase activity"/>
    <property type="evidence" value="ECO:0007669"/>
    <property type="project" value="UniProtKB-EC"/>
</dbReference>
<dbReference type="InterPro" id="IPR026259">
    <property type="entry name" value="MauG/Cytc_peroxidase"/>
</dbReference>
<keyword evidence="11" id="KW-1185">Reference proteome</keyword>
<keyword evidence="7 8" id="KW-0408">Iron</keyword>
<dbReference type="Pfam" id="PF00034">
    <property type="entry name" value="Cytochrom_C"/>
    <property type="match status" value="1"/>
</dbReference>
<dbReference type="InterPro" id="IPR036909">
    <property type="entry name" value="Cyt_c-like_dom_sf"/>
</dbReference>
<dbReference type="InterPro" id="IPR051395">
    <property type="entry name" value="Cytochrome_c_Peroxidase/MauG"/>
</dbReference>
<keyword evidence="4" id="KW-0732">Signal</keyword>
<evidence type="ECO:0000256" key="8">
    <source>
        <dbReference type="PROSITE-ProRule" id="PRU00433"/>
    </source>
</evidence>
<dbReference type="EMBL" id="JADBEC010000002">
    <property type="protein sequence ID" value="MBE1508627.1"/>
    <property type="molecule type" value="Genomic_DNA"/>
</dbReference>
<keyword evidence="2 8" id="KW-0349">Heme</keyword>
<comment type="caution">
    <text evidence="10">The sequence shown here is derived from an EMBL/GenBank/DDBJ whole genome shotgun (WGS) entry which is preliminary data.</text>
</comment>
<evidence type="ECO:0000256" key="2">
    <source>
        <dbReference type="ARBA" id="ARBA00022617"/>
    </source>
</evidence>
<gene>
    <name evidence="10" type="ORF">H4W29_005872</name>
</gene>
<organism evidence="10 11">
    <name type="scientific">Rhizobium viscosum</name>
    <name type="common">Arthrobacter viscosus</name>
    <dbReference type="NCBI Taxonomy" id="1673"/>
    <lineage>
        <taxon>Bacteria</taxon>
        <taxon>Pseudomonadati</taxon>
        <taxon>Pseudomonadota</taxon>
        <taxon>Alphaproteobacteria</taxon>
        <taxon>Hyphomicrobiales</taxon>
        <taxon>Rhizobiaceae</taxon>
        <taxon>Rhizobium/Agrobacterium group</taxon>
        <taxon>Rhizobium</taxon>
    </lineage>
</organism>
<comment type="subcellular location">
    <subcellularLocation>
        <location evidence="1">Periplasm</location>
    </subcellularLocation>
</comment>
<evidence type="ECO:0000256" key="6">
    <source>
        <dbReference type="ARBA" id="ARBA00023002"/>
    </source>
</evidence>
<dbReference type="PANTHER" id="PTHR30600:SF7">
    <property type="entry name" value="CYTOCHROME C PEROXIDASE-RELATED"/>
    <property type="match status" value="1"/>
</dbReference>
<feature type="domain" description="Cytochrome c" evidence="9">
    <location>
        <begin position="209"/>
        <end position="328"/>
    </location>
</feature>
<evidence type="ECO:0000256" key="3">
    <source>
        <dbReference type="ARBA" id="ARBA00022723"/>
    </source>
</evidence>
<dbReference type="Pfam" id="PF03150">
    <property type="entry name" value="CCP_MauG"/>
    <property type="match status" value="1"/>
</dbReference>
<dbReference type="PANTHER" id="PTHR30600">
    <property type="entry name" value="CYTOCHROME C PEROXIDASE-RELATED"/>
    <property type="match status" value="1"/>
</dbReference>
<dbReference type="RefSeq" id="WP_192732192.1">
    <property type="nucleotide sequence ID" value="NZ_BAAAVL010000011.1"/>
</dbReference>
<reference evidence="10 11" key="1">
    <citation type="submission" date="2020-10" db="EMBL/GenBank/DDBJ databases">
        <title>Sequencing the genomes of 1000 actinobacteria strains.</title>
        <authorList>
            <person name="Klenk H.-P."/>
        </authorList>
    </citation>
    <scope>NUCLEOTIDE SEQUENCE [LARGE SCALE GENOMIC DNA]</scope>
    <source>
        <strain evidence="10 11">DSM 7307</strain>
    </source>
</reference>
<dbReference type="InterPro" id="IPR004852">
    <property type="entry name" value="Di-haem_cyt_c_peroxidsae"/>
</dbReference>
<dbReference type="InterPro" id="IPR009056">
    <property type="entry name" value="Cyt_c-like_dom"/>
</dbReference>
<protein>
    <submittedName>
        <fullName evidence="10">Cytochrome c peroxidase</fullName>
        <ecNumber evidence="10">1.11.1.5</ecNumber>
    </submittedName>
</protein>
<keyword evidence="10" id="KW-0575">Peroxidase</keyword>
<feature type="domain" description="Cytochrome c" evidence="9">
    <location>
        <begin position="58"/>
        <end position="189"/>
    </location>
</feature>
<evidence type="ECO:0000256" key="5">
    <source>
        <dbReference type="ARBA" id="ARBA00022764"/>
    </source>
</evidence>
<keyword evidence="5" id="KW-0574">Periplasm</keyword>
<dbReference type="Proteomes" id="UP000620262">
    <property type="component" value="Unassembled WGS sequence"/>
</dbReference>
<name>A0ABR9J0M0_RHIVS</name>
<dbReference type="SUPFAM" id="SSF46626">
    <property type="entry name" value="Cytochrome c"/>
    <property type="match status" value="2"/>
</dbReference>
<evidence type="ECO:0000259" key="9">
    <source>
        <dbReference type="PROSITE" id="PS51007"/>
    </source>
</evidence>
<accession>A0ABR9J0M0</accession>
<dbReference type="EC" id="1.11.1.5" evidence="10"/>
<evidence type="ECO:0000256" key="1">
    <source>
        <dbReference type="ARBA" id="ARBA00004418"/>
    </source>
</evidence>